<dbReference type="Pfam" id="PF13239">
    <property type="entry name" value="2TM"/>
    <property type="match status" value="1"/>
</dbReference>
<feature type="domain" description="2TM" evidence="2">
    <location>
        <begin position="13"/>
        <end position="59"/>
    </location>
</feature>
<keyword evidence="1" id="KW-0812">Transmembrane</keyword>
<dbReference type="STRING" id="35752.SAMN05421541_109476"/>
<dbReference type="Proteomes" id="UP000199645">
    <property type="component" value="Unassembled WGS sequence"/>
</dbReference>
<evidence type="ECO:0000313" key="3">
    <source>
        <dbReference type="EMBL" id="SFF39055.1"/>
    </source>
</evidence>
<protein>
    <submittedName>
        <fullName evidence="3">2TM domain-containing protein</fullName>
    </submittedName>
</protein>
<proteinExistence type="predicted"/>
<gene>
    <name evidence="3" type="ORF">SAMN05421541_109476</name>
</gene>
<evidence type="ECO:0000313" key="4">
    <source>
        <dbReference type="Proteomes" id="UP000199645"/>
    </source>
</evidence>
<evidence type="ECO:0000259" key="2">
    <source>
        <dbReference type="Pfam" id="PF13239"/>
    </source>
</evidence>
<reference evidence="3 4" key="1">
    <citation type="submission" date="2016-10" db="EMBL/GenBank/DDBJ databases">
        <authorList>
            <person name="de Groot N.N."/>
        </authorList>
    </citation>
    <scope>NUCLEOTIDE SEQUENCE [LARGE SCALE GENOMIC DNA]</scope>
    <source>
        <strain evidence="3 4">DSM 43019</strain>
    </source>
</reference>
<dbReference type="EMBL" id="FONV01000009">
    <property type="protein sequence ID" value="SFF39055.1"/>
    <property type="molecule type" value="Genomic_DNA"/>
</dbReference>
<evidence type="ECO:0000256" key="1">
    <source>
        <dbReference type="SAM" id="Phobius"/>
    </source>
</evidence>
<keyword evidence="4" id="KW-1185">Reference proteome</keyword>
<dbReference type="InterPro" id="IPR025698">
    <property type="entry name" value="2TM_dom"/>
</dbReference>
<dbReference type="OrthoDB" id="5145586at2"/>
<feature type="transmembrane region" description="Helical" evidence="1">
    <location>
        <begin position="12"/>
        <end position="33"/>
    </location>
</feature>
<name>A0A1I2I9W7_9ACTN</name>
<sequence>MHKDANAVRWGVRIHLICYLAANLIQVLVWWLFTPDLHFWPIWSIVGWGAGLAIHIWAARTTTRRLLDT</sequence>
<keyword evidence="1" id="KW-1133">Transmembrane helix</keyword>
<dbReference type="AlphaFoldDB" id="A0A1I2I9W7"/>
<accession>A0A1I2I9W7</accession>
<keyword evidence="1" id="KW-0472">Membrane</keyword>
<feature type="transmembrane region" description="Helical" evidence="1">
    <location>
        <begin position="39"/>
        <end position="59"/>
    </location>
</feature>
<organism evidence="3 4">
    <name type="scientific">Actinoplanes philippinensis</name>
    <dbReference type="NCBI Taxonomy" id="35752"/>
    <lineage>
        <taxon>Bacteria</taxon>
        <taxon>Bacillati</taxon>
        <taxon>Actinomycetota</taxon>
        <taxon>Actinomycetes</taxon>
        <taxon>Micromonosporales</taxon>
        <taxon>Micromonosporaceae</taxon>
        <taxon>Actinoplanes</taxon>
    </lineage>
</organism>